<dbReference type="Proteomes" id="UP000281647">
    <property type="component" value="Unassembled WGS sequence"/>
</dbReference>
<sequence length="61" mass="6817">MKPVPVQLETAERLALRRLASEHGLSLEQAASTALREWLIQNGYLELEHELDEESETVGSA</sequence>
<dbReference type="EMBL" id="RKST01000066">
    <property type="protein sequence ID" value="RUM95166.1"/>
    <property type="molecule type" value="Genomic_DNA"/>
</dbReference>
<dbReference type="AlphaFoldDB" id="A0A432UZ08"/>
<evidence type="ECO:0000313" key="1">
    <source>
        <dbReference type="EMBL" id="RUM95166.1"/>
    </source>
</evidence>
<evidence type="ECO:0000313" key="2">
    <source>
        <dbReference type="Proteomes" id="UP000281647"/>
    </source>
</evidence>
<name>A0A432UZ08_9HYPH</name>
<dbReference type="RefSeq" id="WP_128628842.1">
    <property type="nucleotide sequence ID" value="NZ_RKST01000066.1"/>
</dbReference>
<accession>A0A432UZ08</accession>
<protein>
    <recommendedName>
        <fullName evidence="3">Ribbon-helix-helix protein, CopG family</fullName>
    </recommendedName>
</protein>
<organism evidence="1 2">
    <name type="scientific">Borborobacter arsenicus</name>
    <dbReference type="NCBI Taxonomy" id="1851146"/>
    <lineage>
        <taxon>Bacteria</taxon>
        <taxon>Pseudomonadati</taxon>
        <taxon>Pseudomonadota</taxon>
        <taxon>Alphaproteobacteria</taxon>
        <taxon>Hyphomicrobiales</taxon>
        <taxon>Phyllobacteriaceae</taxon>
        <taxon>Borborobacter</taxon>
    </lineage>
</organism>
<proteinExistence type="predicted"/>
<keyword evidence="2" id="KW-1185">Reference proteome</keyword>
<evidence type="ECO:0008006" key="3">
    <source>
        <dbReference type="Google" id="ProtNLM"/>
    </source>
</evidence>
<reference evidence="1 2" key="1">
    <citation type="submission" date="2018-11" db="EMBL/GenBank/DDBJ databases">
        <title>Pseudaminobacter arsenicus sp. nov., an arsenic-resistant bacterium isolated from arsenic-rich aquifers.</title>
        <authorList>
            <person name="Mu Y."/>
        </authorList>
    </citation>
    <scope>NUCLEOTIDE SEQUENCE [LARGE SCALE GENOMIC DNA]</scope>
    <source>
        <strain evidence="1 2">CB3</strain>
    </source>
</reference>
<comment type="caution">
    <text evidence="1">The sequence shown here is derived from an EMBL/GenBank/DDBJ whole genome shotgun (WGS) entry which is preliminary data.</text>
</comment>
<gene>
    <name evidence="1" type="ORF">EET67_24770</name>
</gene>